<keyword evidence="1" id="KW-0732">Signal</keyword>
<dbReference type="Gene3D" id="3.50.30.50">
    <property type="entry name" value="Putative cyclase"/>
    <property type="match status" value="1"/>
</dbReference>
<protein>
    <submittedName>
        <fullName evidence="2">Kynurenine formamidase</fullName>
    </submittedName>
</protein>
<evidence type="ECO:0000256" key="1">
    <source>
        <dbReference type="SAM" id="SignalP"/>
    </source>
</evidence>
<dbReference type="PANTHER" id="PTHR34861:SF10">
    <property type="entry name" value="CYCLASE"/>
    <property type="match status" value="1"/>
</dbReference>
<dbReference type="PANTHER" id="PTHR34861">
    <property type="match status" value="1"/>
</dbReference>
<keyword evidence="3" id="KW-1185">Reference proteome</keyword>
<sequence length="335" mass="36597">MKTKFSVAALTAVSVMLSGYNYAADFPKQTVGASPWGEHDEIGRLNMMTAESQARIMTKIDATKVFDLAVEYFVGMPSWQAAGDPHYQFWMTHTPRGAVVDNVLNMGHDVNQHVSYSGSAFSMYSHTGTHIDMFSHFGLDGKIYNHFSADQHLGDKGWQRSGAETVPPIVARGVLLDLPKAKNINMLPDNYRVTPDDIKAALAHQNMKLLPGDVVLIRTGRMQNFNDAQAYMNNSPGLGMAAATYLADQAQAMIIGADNLSFEAFPSEVSGNYVPVHTYLLTQMGVPILELVDLESLSQAGVYEFAFVAASIKLRGADAAPMRPIAFPIKATEDK</sequence>
<feature type="chain" id="PRO_5012312351" evidence="1">
    <location>
        <begin position="24"/>
        <end position="335"/>
    </location>
</feature>
<dbReference type="InterPro" id="IPR007325">
    <property type="entry name" value="KFase/CYL"/>
</dbReference>
<feature type="signal peptide" evidence="1">
    <location>
        <begin position="1"/>
        <end position="23"/>
    </location>
</feature>
<evidence type="ECO:0000313" key="2">
    <source>
        <dbReference type="EMBL" id="SNY58711.1"/>
    </source>
</evidence>
<dbReference type="GO" id="GO:0019441">
    <property type="term" value="P:L-tryptophan catabolic process to kynurenine"/>
    <property type="evidence" value="ECO:0007669"/>
    <property type="project" value="InterPro"/>
</dbReference>
<reference evidence="3" key="1">
    <citation type="submission" date="2017-09" db="EMBL/GenBank/DDBJ databases">
        <authorList>
            <person name="Varghese N."/>
            <person name="Submissions S."/>
        </authorList>
    </citation>
    <scope>NUCLEOTIDE SEQUENCE [LARGE SCALE GENOMIC DNA]</scope>
    <source>
        <strain evidence="3">CGMCC 1.12461</strain>
    </source>
</reference>
<evidence type="ECO:0000313" key="3">
    <source>
        <dbReference type="Proteomes" id="UP000219353"/>
    </source>
</evidence>
<gene>
    <name evidence="2" type="ORF">SAMN06297280_3468</name>
</gene>
<dbReference type="Pfam" id="PF04199">
    <property type="entry name" value="Cyclase"/>
    <property type="match status" value="1"/>
</dbReference>
<dbReference type="Proteomes" id="UP000219353">
    <property type="component" value="Unassembled WGS sequence"/>
</dbReference>
<dbReference type="GO" id="GO:0004061">
    <property type="term" value="F:arylformamidase activity"/>
    <property type="evidence" value="ECO:0007669"/>
    <property type="project" value="InterPro"/>
</dbReference>
<dbReference type="InterPro" id="IPR037175">
    <property type="entry name" value="KFase_sf"/>
</dbReference>
<dbReference type="RefSeq" id="WP_097112646.1">
    <property type="nucleotide sequence ID" value="NZ_OBEB01000008.1"/>
</dbReference>
<proteinExistence type="predicted"/>
<accession>A0A285JHW7</accession>
<organism evidence="2 3">
    <name type="scientific">Arsukibacterium tuosuense</name>
    <dbReference type="NCBI Taxonomy" id="1323745"/>
    <lineage>
        <taxon>Bacteria</taxon>
        <taxon>Pseudomonadati</taxon>
        <taxon>Pseudomonadota</taxon>
        <taxon>Gammaproteobacteria</taxon>
        <taxon>Chromatiales</taxon>
        <taxon>Chromatiaceae</taxon>
        <taxon>Arsukibacterium</taxon>
    </lineage>
</organism>
<dbReference type="SUPFAM" id="SSF102198">
    <property type="entry name" value="Putative cyclase"/>
    <property type="match status" value="1"/>
</dbReference>
<name>A0A285JHW7_9GAMM</name>
<dbReference type="EMBL" id="OBEB01000008">
    <property type="protein sequence ID" value="SNY58711.1"/>
    <property type="molecule type" value="Genomic_DNA"/>
</dbReference>
<dbReference type="AlphaFoldDB" id="A0A285JHW7"/>
<dbReference type="OrthoDB" id="7067800at2"/>